<feature type="transmembrane region" description="Helical" evidence="1">
    <location>
        <begin position="288"/>
        <end position="307"/>
    </location>
</feature>
<dbReference type="PATRIC" id="fig|874156.12.peg.433"/>
<reference evidence="2 3" key="1">
    <citation type="submission" date="2015-04" db="EMBL/GenBank/DDBJ databases">
        <title>The draft genome sequence of Erythrobacter marinus HWDM-33.</title>
        <authorList>
            <person name="Zhuang L."/>
            <person name="Liu Y."/>
            <person name="Shao Z."/>
        </authorList>
    </citation>
    <scope>NUCLEOTIDE SEQUENCE [LARGE SCALE GENOMIC DNA]</scope>
    <source>
        <strain evidence="2 3">HWDM-33</strain>
    </source>
</reference>
<comment type="caution">
    <text evidence="2">The sequence shown here is derived from an EMBL/GenBank/DDBJ whole genome shotgun (WGS) entry which is preliminary data.</text>
</comment>
<feature type="transmembrane region" description="Helical" evidence="1">
    <location>
        <begin position="12"/>
        <end position="32"/>
    </location>
</feature>
<keyword evidence="1" id="KW-0812">Transmembrane</keyword>
<evidence type="ECO:0008006" key="4">
    <source>
        <dbReference type="Google" id="ProtNLM"/>
    </source>
</evidence>
<sequence length="420" mass="45707">MSRAGNPFRPGVVLAVLGIGAVAFLLMLYALGQGWDGSNDRNGGNHAASNGLNGFAGLAGLLEDTGYDVELSRSRASYNEYGLLILTPPMFGDGEELADILDDRRRNDSGPTLVILPKWMAFRIPEQMEVEAEDGWVFLMNSGSPEWFETLDFAEGAQLGLGEAKGWNGLGMIGALPDATQVQALSTQPNNEMRVRVLDSEGNMLVADLPPEYPKGDYDYAPYTVTFVFEPDLMNNYGMADENRARLAFLLIETAVDGDPSMPVIFDLTLPGLGASENLLTLAFSPPFLAATLCLLLAALVIAWRGFQRFGPPVAEPPVMSQGKRQLARNGASLIQRVKRFHLLSDPYAALINKRIGDTLGLREPRPEARAAAIDSALERRGYEGPGYARLAHDLRTASRPRDIIRAAGALKSIERTLKR</sequence>
<keyword evidence="1" id="KW-0472">Membrane</keyword>
<protein>
    <recommendedName>
        <fullName evidence="4">DUF4350 domain-containing protein</fullName>
    </recommendedName>
</protein>
<evidence type="ECO:0000313" key="2">
    <source>
        <dbReference type="EMBL" id="KLI64419.1"/>
    </source>
</evidence>
<dbReference type="EMBL" id="LBHU01000001">
    <property type="protein sequence ID" value="KLI64419.1"/>
    <property type="molecule type" value="Genomic_DNA"/>
</dbReference>
<dbReference type="RefSeq" id="WP_047092282.1">
    <property type="nucleotide sequence ID" value="NZ_LBHU01000001.1"/>
</dbReference>
<dbReference type="STRING" id="874156.GCA_001021555_00865"/>
<evidence type="ECO:0000313" key="3">
    <source>
        <dbReference type="Proteomes" id="UP000053455"/>
    </source>
</evidence>
<dbReference type="AlphaFoldDB" id="A0A0H0XQ14"/>
<dbReference type="OrthoDB" id="7198805at2"/>
<gene>
    <name evidence="2" type="ORF">AAV99_02075</name>
</gene>
<accession>A0A0H0XQ14</accession>
<keyword evidence="1" id="KW-1133">Transmembrane helix</keyword>
<dbReference type="Proteomes" id="UP000053455">
    <property type="component" value="Unassembled WGS sequence"/>
</dbReference>
<proteinExistence type="predicted"/>
<keyword evidence="3" id="KW-1185">Reference proteome</keyword>
<evidence type="ECO:0000256" key="1">
    <source>
        <dbReference type="SAM" id="Phobius"/>
    </source>
</evidence>
<name>A0A0H0XQ14_9SPHN</name>
<organism evidence="2 3">
    <name type="scientific">Aurantiacibacter marinus</name>
    <dbReference type="NCBI Taxonomy" id="874156"/>
    <lineage>
        <taxon>Bacteria</taxon>
        <taxon>Pseudomonadati</taxon>
        <taxon>Pseudomonadota</taxon>
        <taxon>Alphaproteobacteria</taxon>
        <taxon>Sphingomonadales</taxon>
        <taxon>Erythrobacteraceae</taxon>
        <taxon>Aurantiacibacter</taxon>
    </lineage>
</organism>